<name>A0A7U9HED8_STRLI</name>
<organism evidence="1 2">
    <name type="scientific">Streptomyces lividans 1326</name>
    <dbReference type="NCBI Taxonomy" id="1200984"/>
    <lineage>
        <taxon>Bacteria</taxon>
        <taxon>Bacillati</taxon>
        <taxon>Actinomycetota</taxon>
        <taxon>Actinomycetes</taxon>
        <taxon>Kitasatosporales</taxon>
        <taxon>Streptomycetaceae</taxon>
        <taxon>Streptomyces</taxon>
    </lineage>
</organism>
<sequence length="37" mass="3898">MAAFNAIFNSGLGRGCTYSIRMRRGPGALTGPGSPRR</sequence>
<evidence type="ECO:0000313" key="2">
    <source>
        <dbReference type="Proteomes" id="UP000014062"/>
    </source>
</evidence>
<dbReference type="Proteomes" id="UP000014062">
    <property type="component" value="Chromosome"/>
</dbReference>
<dbReference type="EMBL" id="CM001889">
    <property type="protein sequence ID" value="EOY51189.1"/>
    <property type="molecule type" value="Genomic_DNA"/>
</dbReference>
<dbReference type="AlphaFoldDB" id="A0A7U9HED8"/>
<gene>
    <name evidence="1" type="ORF">SLI_6482</name>
</gene>
<proteinExistence type="predicted"/>
<reference evidence="2" key="1">
    <citation type="journal article" date="2013" name="Genome Biol. Evol.">
        <title>The genome sequence of Streptomyces lividans 66 reveals a novel tRNA-dependent peptide biosynthetic system within a metal-related genomic island.</title>
        <authorList>
            <person name="Cruz-Morales P."/>
            <person name="Vijgenboom E."/>
            <person name="Iruegas-Bocardo F."/>
            <person name="Girard G."/>
            <person name="Yanez-Guerra L.A."/>
            <person name="Ramos-Aboites H.E."/>
            <person name="Pernodet J.L."/>
            <person name="Anne J."/>
            <person name="van Wezel G.P."/>
            <person name="Barona-Gomez F."/>
        </authorList>
    </citation>
    <scope>NUCLEOTIDE SEQUENCE [LARGE SCALE GENOMIC DNA]</scope>
    <source>
        <strain evidence="2">1326</strain>
    </source>
</reference>
<evidence type="ECO:0000313" key="1">
    <source>
        <dbReference type="EMBL" id="EOY51189.1"/>
    </source>
</evidence>
<accession>A0A7U9HED8</accession>
<protein>
    <submittedName>
        <fullName evidence="1">Uncharacterized protein</fullName>
    </submittedName>
</protein>